<keyword evidence="4" id="KW-0472">Membrane</keyword>
<comment type="caution">
    <text evidence="7">The sequence shown here is derived from an EMBL/GenBank/DDBJ whole genome shotgun (WGS) entry which is preliminary data.</text>
</comment>
<evidence type="ECO:0000256" key="4">
    <source>
        <dbReference type="SAM" id="Phobius"/>
    </source>
</evidence>
<dbReference type="NCBIfam" id="TIGR04247">
    <property type="entry name" value="NosD_copper_fam"/>
    <property type="match status" value="1"/>
</dbReference>
<dbReference type="InterPro" id="IPR026464">
    <property type="entry name" value="NosD_copper_fam"/>
</dbReference>
<evidence type="ECO:0000256" key="3">
    <source>
        <dbReference type="ARBA" id="ARBA00022786"/>
    </source>
</evidence>
<keyword evidence="2" id="KW-0677">Repeat</keyword>
<organism evidence="7 8">
    <name type="scientific">Bacillus benzoevorans</name>
    <dbReference type="NCBI Taxonomy" id="1456"/>
    <lineage>
        <taxon>Bacteria</taxon>
        <taxon>Bacillati</taxon>
        <taxon>Bacillota</taxon>
        <taxon>Bacilli</taxon>
        <taxon>Bacillales</taxon>
        <taxon>Bacillaceae</taxon>
        <taxon>Bacillus</taxon>
    </lineage>
</organism>
<evidence type="ECO:0000313" key="7">
    <source>
        <dbReference type="EMBL" id="MBB6445510.1"/>
    </source>
</evidence>
<reference evidence="7 8" key="1">
    <citation type="submission" date="2020-08" db="EMBL/GenBank/DDBJ databases">
        <title>Genomic Encyclopedia of Type Strains, Phase IV (KMG-IV): sequencing the most valuable type-strain genomes for metagenomic binning, comparative biology and taxonomic classification.</title>
        <authorList>
            <person name="Goeker M."/>
        </authorList>
    </citation>
    <scope>NUCLEOTIDE SEQUENCE [LARGE SCALE GENOMIC DNA]</scope>
    <source>
        <strain evidence="7 8">DSM 5391</strain>
    </source>
</reference>
<dbReference type="SUPFAM" id="SSF51126">
    <property type="entry name" value="Pectin lyase-like"/>
    <property type="match status" value="1"/>
</dbReference>
<dbReference type="InterPro" id="IPR006633">
    <property type="entry name" value="Carb-bd_sugar_hydrolysis-dom"/>
</dbReference>
<keyword evidence="4" id="KW-1133">Transmembrane helix</keyword>
<name>A0A7X0LVG5_9BACI</name>
<feature type="signal peptide" evidence="5">
    <location>
        <begin position="1"/>
        <end position="24"/>
    </location>
</feature>
<dbReference type="PANTHER" id="PTHR22990">
    <property type="entry name" value="F-BOX ONLY PROTEIN"/>
    <property type="match status" value="1"/>
</dbReference>
<dbReference type="EMBL" id="JACHGK010000006">
    <property type="protein sequence ID" value="MBB6445510.1"/>
    <property type="molecule type" value="Genomic_DNA"/>
</dbReference>
<keyword evidence="5" id="KW-0732">Signal</keyword>
<evidence type="ECO:0000259" key="6">
    <source>
        <dbReference type="SMART" id="SM00722"/>
    </source>
</evidence>
<feature type="domain" description="Carbohydrate-binding/sugar hydrolysis" evidence="6">
    <location>
        <begin position="35"/>
        <end position="183"/>
    </location>
</feature>
<dbReference type="Pfam" id="PF05048">
    <property type="entry name" value="NosD"/>
    <property type="match status" value="1"/>
</dbReference>
<proteinExistence type="predicted"/>
<protein>
    <submittedName>
        <fullName evidence="7">Nitrous oxidase accessory protein</fullName>
    </submittedName>
</protein>
<dbReference type="AlphaFoldDB" id="A0A7X0LVG5"/>
<dbReference type="InterPro" id="IPR022441">
    <property type="entry name" value="Para_beta_helix_rpt-2"/>
</dbReference>
<dbReference type="InterPro" id="IPR007742">
    <property type="entry name" value="NosD_dom"/>
</dbReference>
<dbReference type="PANTHER" id="PTHR22990:SF15">
    <property type="entry name" value="F-BOX ONLY PROTEIN 10"/>
    <property type="match status" value="1"/>
</dbReference>
<evidence type="ECO:0000256" key="5">
    <source>
        <dbReference type="SAM" id="SignalP"/>
    </source>
</evidence>
<keyword evidence="4" id="KW-0812">Transmembrane</keyword>
<gene>
    <name evidence="7" type="ORF">HNR53_002129</name>
</gene>
<feature type="chain" id="PRO_5030627339" evidence="5">
    <location>
        <begin position="25"/>
        <end position="446"/>
    </location>
</feature>
<dbReference type="SMART" id="SM00710">
    <property type="entry name" value="PbH1"/>
    <property type="match status" value="7"/>
</dbReference>
<sequence>MKKHMLLFFITAMIVFASPNKNMAADNVQSMIDSLEEGAVLQLEDKTYEGNIVIDKPMTLIGSKKTVIKGDGTGNVISVRAPGVTLKNFTVTHGSMNRNTSEEFAAVKVYSNNNIIDGLTISDSFHGVYLSQAHHNLLQNVTVTGMGKGIIAEQGNGLHIYYANDNTLKNNTIKETRDGMFFDHADGNISDHNHISETRYGLHYMYSNKNTFKHNTFTFNTGGAAIMQSNELTLSDNEFIFNYGYKSFGLLLLSSNDSTIENNLFFLNQRGLYIDQATRDLYKNNQIIKNQVGVELWASSNEQIFTLNQIEENTIPVATLGGQGRNSWHLNEKGNQWGSTFPLTDLDANGIGDQPVTYYSSLNKLIEEQELTYLFLKSPAIGVYEKMNELFNNEEAIFEDPYPLPSVSEKTQGWIWLAAAIVAAGFILLKGRHVLCSIFGRNGRRT</sequence>
<evidence type="ECO:0000256" key="1">
    <source>
        <dbReference type="ARBA" id="ARBA00004906"/>
    </source>
</evidence>
<dbReference type="InterPro" id="IPR051550">
    <property type="entry name" value="SCF-Subunits/Alg-Epimerases"/>
</dbReference>
<keyword evidence="8" id="KW-1185">Reference proteome</keyword>
<dbReference type="NCBIfam" id="TIGR03804">
    <property type="entry name" value="para_beta_helix"/>
    <property type="match status" value="1"/>
</dbReference>
<dbReference type="InterPro" id="IPR011050">
    <property type="entry name" value="Pectin_lyase_fold/virulence"/>
</dbReference>
<evidence type="ECO:0000313" key="8">
    <source>
        <dbReference type="Proteomes" id="UP000531594"/>
    </source>
</evidence>
<accession>A0A7X0LVG5</accession>
<dbReference type="InterPro" id="IPR012334">
    <property type="entry name" value="Pectin_lyas_fold"/>
</dbReference>
<dbReference type="Proteomes" id="UP000531594">
    <property type="component" value="Unassembled WGS sequence"/>
</dbReference>
<dbReference type="InterPro" id="IPR006626">
    <property type="entry name" value="PbH1"/>
</dbReference>
<dbReference type="Gene3D" id="2.160.20.10">
    <property type="entry name" value="Single-stranded right-handed beta-helix, Pectin lyase-like"/>
    <property type="match status" value="1"/>
</dbReference>
<dbReference type="SMART" id="SM00722">
    <property type="entry name" value="CASH"/>
    <property type="match status" value="1"/>
</dbReference>
<feature type="transmembrane region" description="Helical" evidence="4">
    <location>
        <begin position="413"/>
        <end position="429"/>
    </location>
</feature>
<comment type="pathway">
    <text evidence="1">Protein modification; protein ubiquitination.</text>
</comment>
<dbReference type="RefSeq" id="WP_184525608.1">
    <property type="nucleotide sequence ID" value="NZ_JACHGK010000006.1"/>
</dbReference>
<evidence type="ECO:0000256" key="2">
    <source>
        <dbReference type="ARBA" id="ARBA00022737"/>
    </source>
</evidence>
<keyword evidence="3" id="KW-0833">Ubl conjugation pathway</keyword>